<accession>A0A2H3E3Y8</accession>
<dbReference type="Pfam" id="PF20414">
    <property type="entry name" value="DUF6698"/>
    <property type="match status" value="1"/>
</dbReference>
<dbReference type="AlphaFoldDB" id="A0A2H3E3Y8"/>
<feature type="region of interest" description="Disordered" evidence="1">
    <location>
        <begin position="434"/>
        <end position="522"/>
    </location>
</feature>
<proteinExistence type="predicted"/>
<dbReference type="OrthoDB" id="3231188at2759"/>
<reference evidence="3" key="1">
    <citation type="journal article" date="2017" name="Nat. Ecol. Evol.">
        <title>Genome expansion and lineage-specific genetic innovations in the forest pathogenic fungi Armillaria.</title>
        <authorList>
            <person name="Sipos G."/>
            <person name="Prasanna A.N."/>
            <person name="Walter M.C."/>
            <person name="O'Connor E."/>
            <person name="Balint B."/>
            <person name="Krizsan K."/>
            <person name="Kiss B."/>
            <person name="Hess J."/>
            <person name="Varga T."/>
            <person name="Slot J."/>
            <person name="Riley R."/>
            <person name="Boka B."/>
            <person name="Rigling D."/>
            <person name="Barry K."/>
            <person name="Lee J."/>
            <person name="Mihaltcheva S."/>
            <person name="LaButti K."/>
            <person name="Lipzen A."/>
            <person name="Waldron R."/>
            <person name="Moloney N.M."/>
            <person name="Sperisen C."/>
            <person name="Kredics L."/>
            <person name="Vagvoelgyi C."/>
            <person name="Patrignani A."/>
            <person name="Fitzpatrick D."/>
            <person name="Nagy I."/>
            <person name="Doyle S."/>
            <person name="Anderson J.B."/>
            <person name="Grigoriev I.V."/>
            <person name="Gueldener U."/>
            <person name="Muensterkoetter M."/>
            <person name="Nagy L.G."/>
        </authorList>
    </citation>
    <scope>NUCLEOTIDE SEQUENCE [LARGE SCALE GENOMIC DNA]</scope>
    <source>
        <strain evidence="3">Ar21-2</strain>
    </source>
</reference>
<evidence type="ECO:0000313" key="2">
    <source>
        <dbReference type="EMBL" id="PBK94396.1"/>
    </source>
</evidence>
<feature type="compositionally biased region" description="Acidic residues" evidence="1">
    <location>
        <begin position="553"/>
        <end position="570"/>
    </location>
</feature>
<feature type="compositionally biased region" description="Basic residues" evidence="1">
    <location>
        <begin position="448"/>
        <end position="459"/>
    </location>
</feature>
<keyword evidence="3" id="KW-1185">Reference proteome</keyword>
<gene>
    <name evidence="2" type="ORF">ARMGADRAFT_1079088</name>
</gene>
<dbReference type="Proteomes" id="UP000217790">
    <property type="component" value="Unassembled WGS sequence"/>
</dbReference>
<evidence type="ECO:0000313" key="3">
    <source>
        <dbReference type="Proteomes" id="UP000217790"/>
    </source>
</evidence>
<evidence type="ECO:0000256" key="1">
    <source>
        <dbReference type="SAM" id="MobiDB-lite"/>
    </source>
</evidence>
<feature type="compositionally biased region" description="Low complexity" evidence="1">
    <location>
        <begin position="461"/>
        <end position="475"/>
    </location>
</feature>
<feature type="region of interest" description="Disordered" evidence="1">
    <location>
        <begin position="45"/>
        <end position="72"/>
    </location>
</feature>
<organism evidence="2 3">
    <name type="scientific">Armillaria gallica</name>
    <name type="common">Bulbous honey fungus</name>
    <name type="synonym">Armillaria bulbosa</name>
    <dbReference type="NCBI Taxonomy" id="47427"/>
    <lineage>
        <taxon>Eukaryota</taxon>
        <taxon>Fungi</taxon>
        <taxon>Dikarya</taxon>
        <taxon>Basidiomycota</taxon>
        <taxon>Agaricomycotina</taxon>
        <taxon>Agaricomycetes</taxon>
        <taxon>Agaricomycetidae</taxon>
        <taxon>Agaricales</taxon>
        <taxon>Marasmiineae</taxon>
        <taxon>Physalacriaceae</taxon>
        <taxon>Armillaria</taxon>
    </lineage>
</organism>
<dbReference type="InParanoid" id="A0A2H3E3Y8"/>
<dbReference type="STRING" id="47427.A0A2H3E3Y8"/>
<feature type="region of interest" description="Disordered" evidence="1">
    <location>
        <begin position="534"/>
        <end position="570"/>
    </location>
</feature>
<dbReference type="EMBL" id="KZ293654">
    <property type="protein sequence ID" value="PBK94396.1"/>
    <property type="molecule type" value="Genomic_DNA"/>
</dbReference>
<dbReference type="InterPro" id="IPR046521">
    <property type="entry name" value="DUF6698"/>
</dbReference>
<name>A0A2H3E3Y8_ARMGA</name>
<sequence>MDQLSTALESMSMEDVLLVLKDVQLKNQALQEQNCRLLTAPTLLPNAAASSTPPQDTSRAERSANDSASTTNTSALFVRKESRKELEYSAMKMVVFAHVWWEKKGIFGVELDSESARHELNATTLTNSLDTGVQRPSQDRVMVLQLILKLYTFLPEAFHPLVSATIAGEYLKLFKIMRDVGGVRRSTFLNRFRNVAAEIFEGDVPQGHFKRGFDRYEDPLCQHLSGYKSAKVYSRHPPCLFANGFTMGATVFRTIYGVKILTWTNGDLWHITEVNSAAIAFAAIVIRYLLAGDPEFTPVGKISGINYLADFEYYVERIEDQLKKGTKSMHDTLKFYNDHIFPPTQDRRSRAITTIPVSLTEEEEAFWHELEAIDKEPNLDSDSADQTHTVPVVPADVCSAFSLELETPMQPASTTNVPSAISVQAQTPMQLVSTTNRVPLDTTDRSNRVRSKAKGKKRSGPAPTVTRVTRATRSRGGQVHGDKVGAEAPIPSAMRKRKGGKNSTTEGPSDASRSVGRAKSAATTLAKAVTFVPLPTVVSDTAPNGTFIGDNVDQSDDDYDSEEEEEEEEE</sequence>
<protein>
    <submittedName>
        <fullName evidence="2">Uncharacterized protein</fullName>
    </submittedName>
</protein>